<dbReference type="InterPro" id="IPR023128">
    <property type="entry name" value="Prot_N_Gln_amidohydro_ab_roll"/>
</dbReference>
<dbReference type="Pfam" id="PF09764">
    <property type="entry name" value="Nt_Gln_amidase"/>
    <property type="match status" value="1"/>
</dbReference>
<accession>A0A1J8QW42</accession>
<dbReference type="PANTHER" id="PTHR13035">
    <property type="entry name" value="PROTEIN N-TERMINAL GLUTAMINE AMIDOHYDROLASE"/>
    <property type="match status" value="1"/>
</dbReference>
<feature type="domain" description="BTB" evidence="8">
    <location>
        <begin position="277"/>
        <end position="342"/>
    </location>
</feature>
<dbReference type="PROSITE" id="PS50097">
    <property type="entry name" value="BTB"/>
    <property type="match status" value="1"/>
</dbReference>
<dbReference type="Gene3D" id="3.10.620.10">
    <property type="entry name" value="Protein N-terminal glutamine amidohydrolase, alpha beta roll"/>
    <property type="match status" value="1"/>
</dbReference>
<comment type="catalytic activity">
    <reaction evidence="7">
        <text>N-terminal L-glutaminyl-[protein] + H2O = N-terminal L-glutamyl-[protein] + NH4(+)</text>
        <dbReference type="Rhea" id="RHEA:50680"/>
        <dbReference type="Rhea" id="RHEA-COMP:12668"/>
        <dbReference type="Rhea" id="RHEA-COMP:12777"/>
        <dbReference type="ChEBI" id="CHEBI:15377"/>
        <dbReference type="ChEBI" id="CHEBI:28938"/>
        <dbReference type="ChEBI" id="CHEBI:64721"/>
        <dbReference type="ChEBI" id="CHEBI:64722"/>
        <dbReference type="EC" id="3.5.1.122"/>
    </reaction>
</comment>
<dbReference type="InterPro" id="IPR039733">
    <property type="entry name" value="NTAQ1"/>
</dbReference>
<evidence type="ECO:0000313" key="9">
    <source>
        <dbReference type="EMBL" id="OJA13722.1"/>
    </source>
</evidence>
<evidence type="ECO:0000256" key="5">
    <source>
        <dbReference type="ARBA" id="ARBA00022801"/>
    </source>
</evidence>
<evidence type="ECO:0000313" key="10">
    <source>
        <dbReference type="Proteomes" id="UP000183567"/>
    </source>
</evidence>
<evidence type="ECO:0000256" key="3">
    <source>
        <dbReference type="ARBA" id="ARBA00012718"/>
    </source>
</evidence>
<dbReference type="SUPFAM" id="SSF54695">
    <property type="entry name" value="POZ domain"/>
    <property type="match status" value="1"/>
</dbReference>
<comment type="subunit">
    <text evidence="2">Monomer.</text>
</comment>
<name>A0A1J8QW42_9AGAM</name>
<gene>
    <name evidence="9" type="ORF">AZE42_02947</name>
</gene>
<dbReference type="GO" id="GO:0070773">
    <property type="term" value="F:protein-N-terminal glutamine amidohydrolase activity"/>
    <property type="evidence" value="ECO:0007669"/>
    <property type="project" value="UniProtKB-EC"/>
</dbReference>
<dbReference type="GO" id="GO:0005829">
    <property type="term" value="C:cytosol"/>
    <property type="evidence" value="ECO:0007669"/>
    <property type="project" value="TreeGrafter"/>
</dbReference>
<organism evidence="9 10">
    <name type="scientific">Rhizopogon vesiculosus</name>
    <dbReference type="NCBI Taxonomy" id="180088"/>
    <lineage>
        <taxon>Eukaryota</taxon>
        <taxon>Fungi</taxon>
        <taxon>Dikarya</taxon>
        <taxon>Basidiomycota</taxon>
        <taxon>Agaricomycotina</taxon>
        <taxon>Agaricomycetes</taxon>
        <taxon>Agaricomycetidae</taxon>
        <taxon>Boletales</taxon>
        <taxon>Suillineae</taxon>
        <taxon>Rhizopogonaceae</taxon>
        <taxon>Rhizopogon</taxon>
    </lineage>
</organism>
<evidence type="ECO:0000256" key="2">
    <source>
        <dbReference type="ARBA" id="ARBA00011245"/>
    </source>
</evidence>
<evidence type="ECO:0000256" key="1">
    <source>
        <dbReference type="ARBA" id="ARBA00008985"/>
    </source>
</evidence>
<proteinExistence type="inferred from homology"/>
<dbReference type="EMBL" id="LVVM01004029">
    <property type="protein sequence ID" value="OJA13722.1"/>
    <property type="molecule type" value="Genomic_DNA"/>
</dbReference>
<dbReference type="Gene3D" id="3.30.710.10">
    <property type="entry name" value="Potassium Channel Kv1.1, Chain A"/>
    <property type="match status" value="1"/>
</dbReference>
<evidence type="ECO:0000256" key="4">
    <source>
        <dbReference type="ARBA" id="ARBA00021247"/>
    </source>
</evidence>
<dbReference type="EC" id="3.5.1.122" evidence="3"/>
<keyword evidence="5" id="KW-0378">Hydrolase</keyword>
<dbReference type="OrthoDB" id="6359943at2759"/>
<comment type="caution">
    <text evidence="9">The sequence shown here is derived from an EMBL/GenBank/DDBJ whole genome shotgun (WGS) entry which is preliminary data.</text>
</comment>
<sequence length="540" mass="59837">MFPKAHDSAYTPCYCEENIYLLVHRFLEQSEIRAIWDVSVVFISNATKTVALWSQLKASAPSAAVIWDYHVVLVLRSLSGSQHRLLNTSPSIEEETWIYDFDSILEMPSSWEEYVKKTFPPDSDIPPQYRSRFRVVSGEQYLHHFSSDRSHMLSSVGEYISPPPPYPIICGPLAAAKGSTNNLMSHFVSMESTSEGYGTVMDREAPMNAAPSTSTVANGFLSNGATPPIGQSEYSFNGSHDEPTSFVNGFSHPPYQMHNEEIVHHLYHAGFQTGNYADTILHVHQNTYRLHAIVLSRSPLLAHLMSTSPQTGAQRVIYVQLEHEPEVSQEGFAIALGYLYSSVSLSLIRPGNARGVLAAGCLLGGMDDLCSYAYDACRQSISVETINEWVEFVDTIPSSPDGSLTPELSQTSVFGHYAQRLRDDVFQFLVVTLPNALEVNSSEADPSKGHTGRDTLLHIFSLVPFDMFKSAVESRAFEIGSDQARFKFAKDAIEMRKKEIARGQGAEETVVLAFGGGHPGGSAVHVTRKMRKRTLWKVNS</sequence>
<reference evidence="9 10" key="1">
    <citation type="submission" date="2016-03" db="EMBL/GenBank/DDBJ databases">
        <title>Comparative genomics of the ectomycorrhizal sister species Rhizopogon vinicolor and Rhizopogon vesiculosus (Basidiomycota: Boletales) reveals a divergence of the mating type B locus.</title>
        <authorList>
            <person name="Mujic A.B."/>
            <person name="Kuo A."/>
            <person name="Tritt A."/>
            <person name="Lipzen A."/>
            <person name="Chen C."/>
            <person name="Johnson J."/>
            <person name="Sharma A."/>
            <person name="Barry K."/>
            <person name="Grigoriev I.V."/>
            <person name="Spatafora J.W."/>
        </authorList>
    </citation>
    <scope>NUCLEOTIDE SEQUENCE [LARGE SCALE GENOMIC DNA]</scope>
    <source>
        <strain evidence="9 10">AM-OR11-056</strain>
    </source>
</reference>
<dbReference type="InterPro" id="IPR037132">
    <property type="entry name" value="N_Gln_amidohydro_ab_roll_sf"/>
</dbReference>
<dbReference type="Proteomes" id="UP000183567">
    <property type="component" value="Unassembled WGS sequence"/>
</dbReference>
<dbReference type="GO" id="GO:0008418">
    <property type="term" value="F:protein-N-terminal asparagine amidohydrolase activity"/>
    <property type="evidence" value="ECO:0007669"/>
    <property type="project" value="InterPro"/>
</dbReference>
<evidence type="ECO:0000256" key="7">
    <source>
        <dbReference type="ARBA" id="ARBA00048768"/>
    </source>
</evidence>
<dbReference type="GO" id="GO:0005634">
    <property type="term" value="C:nucleus"/>
    <property type="evidence" value="ECO:0007669"/>
    <property type="project" value="TreeGrafter"/>
</dbReference>
<evidence type="ECO:0000256" key="6">
    <source>
        <dbReference type="ARBA" id="ARBA00029677"/>
    </source>
</evidence>
<dbReference type="InterPro" id="IPR011333">
    <property type="entry name" value="SKP1/BTB/POZ_sf"/>
</dbReference>
<dbReference type="InterPro" id="IPR000210">
    <property type="entry name" value="BTB/POZ_dom"/>
</dbReference>
<keyword evidence="10" id="KW-1185">Reference proteome</keyword>
<evidence type="ECO:0000259" key="8">
    <source>
        <dbReference type="PROSITE" id="PS50097"/>
    </source>
</evidence>
<comment type="similarity">
    <text evidence="1">Belongs to the NTAQ1 family.</text>
</comment>
<protein>
    <recommendedName>
        <fullName evidence="4">Protein N-terminal glutamine amidohydrolase</fullName>
        <ecNumber evidence="3">3.5.1.122</ecNumber>
    </recommendedName>
    <alternativeName>
        <fullName evidence="6">Protein NH2-terminal glutamine deamidase</fullName>
    </alternativeName>
</protein>
<dbReference type="AlphaFoldDB" id="A0A1J8QW42"/>
<dbReference type="PANTHER" id="PTHR13035:SF0">
    <property type="entry name" value="PROTEIN N-TERMINAL GLUTAMINE AMIDOHYDROLASE"/>
    <property type="match status" value="1"/>
</dbReference>